<proteinExistence type="inferred from homology"/>
<comment type="subcellular location">
    <subcellularLocation>
        <location evidence="1">Membrane</location>
        <topology evidence="1">Multi-pass membrane protein</topology>
    </subcellularLocation>
</comment>
<keyword evidence="9" id="KW-1185">Reference proteome</keyword>
<sequence length="350" mass="40123">MSSQAVHFSSSTMKGSYLNFLSFFKDIAADNRRHSRNLLKLSDLPSYLQFNKYIFTGYRPLLDSIGCVTSLIYFHNETINILTHAIPMIVFLFWVPNDLSWTLLPFPYSLLPWLHISATISSWIGSSIYHLFMCHISGIVTYRKLLQVDMMGIWVTQTFGALTTLSAFTHCLSNSLRYSLFVLYCVTCVWGFYKAVSAKSVWQRRLSFTSSVIFQWSILLLRLYMPYIGPVESIRSYCKKGLCAVGSSPIARRLCFVLPICIRICLMYLRTYRIGGGHPDALLHVYLQDIIALVGGAIGALRIPEKWFPGKLDYWFNSHHIMHVLVVIAVIHMHYAAKLDLEWLSKAQCK</sequence>
<evidence type="ECO:0000256" key="2">
    <source>
        <dbReference type="ARBA" id="ARBA00007018"/>
    </source>
</evidence>
<feature type="transmembrane region" description="Helical" evidence="7">
    <location>
        <begin position="116"/>
        <end position="140"/>
    </location>
</feature>
<dbReference type="AlphaFoldDB" id="A0AA88L175"/>
<protein>
    <recommendedName>
        <fullName evidence="10">Progestin and adipoQ receptor family member 4</fullName>
    </recommendedName>
</protein>
<feature type="binding site" evidence="6">
    <location>
        <position position="323"/>
    </location>
    <ligand>
        <name>Zn(2+)</name>
        <dbReference type="ChEBI" id="CHEBI:29105"/>
    </ligand>
</feature>
<reference evidence="8" key="1">
    <citation type="submission" date="2023-07" db="EMBL/GenBank/DDBJ databases">
        <title>Chromosome-level genome assembly of Artemia franciscana.</title>
        <authorList>
            <person name="Jo E."/>
        </authorList>
    </citation>
    <scope>NUCLEOTIDE SEQUENCE</scope>
    <source>
        <tissue evidence="8">Whole body</tissue>
    </source>
</reference>
<feature type="transmembrane region" description="Helical" evidence="7">
    <location>
        <begin position="79"/>
        <end position="96"/>
    </location>
</feature>
<dbReference type="GO" id="GO:0016020">
    <property type="term" value="C:membrane"/>
    <property type="evidence" value="ECO:0007669"/>
    <property type="project" value="UniProtKB-SubCell"/>
</dbReference>
<accession>A0AA88L175</accession>
<evidence type="ECO:0008006" key="10">
    <source>
        <dbReference type="Google" id="ProtNLM"/>
    </source>
</evidence>
<evidence type="ECO:0000313" key="9">
    <source>
        <dbReference type="Proteomes" id="UP001187531"/>
    </source>
</evidence>
<keyword evidence="3 7" id="KW-0812">Transmembrane</keyword>
<evidence type="ECO:0000256" key="3">
    <source>
        <dbReference type="ARBA" id="ARBA00022692"/>
    </source>
</evidence>
<evidence type="ECO:0000256" key="7">
    <source>
        <dbReference type="SAM" id="Phobius"/>
    </source>
</evidence>
<feature type="transmembrane region" description="Helical" evidence="7">
    <location>
        <begin position="176"/>
        <end position="193"/>
    </location>
</feature>
<dbReference type="Pfam" id="PF03006">
    <property type="entry name" value="HlyIII"/>
    <property type="match status" value="1"/>
</dbReference>
<keyword evidence="5 7" id="KW-0472">Membrane</keyword>
<evidence type="ECO:0000256" key="6">
    <source>
        <dbReference type="PIRSR" id="PIRSR604254-1"/>
    </source>
</evidence>
<dbReference type="Proteomes" id="UP001187531">
    <property type="component" value="Unassembled WGS sequence"/>
</dbReference>
<dbReference type="InterPro" id="IPR004254">
    <property type="entry name" value="AdipoR/HlyIII-related"/>
</dbReference>
<dbReference type="GO" id="GO:0046872">
    <property type="term" value="F:metal ion binding"/>
    <property type="evidence" value="ECO:0007669"/>
    <property type="project" value="UniProtKB-KW"/>
</dbReference>
<keyword evidence="6" id="KW-0479">Metal-binding</keyword>
<evidence type="ECO:0000256" key="4">
    <source>
        <dbReference type="ARBA" id="ARBA00022989"/>
    </source>
</evidence>
<feature type="transmembrane region" description="Helical" evidence="7">
    <location>
        <begin position="321"/>
        <end position="337"/>
    </location>
</feature>
<gene>
    <name evidence="8" type="ORF">QYM36_017793</name>
</gene>
<comment type="caution">
    <text evidence="8">The sequence shown here is derived from an EMBL/GenBank/DDBJ whole genome shotgun (WGS) entry which is preliminary data.</text>
</comment>
<feature type="transmembrane region" description="Helical" evidence="7">
    <location>
        <begin position="281"/>
        <end position="301"/>
    </location>
</feature>
<comment type="similarity">
    <text evidence="2">Belongs to the ADIPOR family.</text>
</comment>
<dbReference type="PANTHER" id="PTHR20855:SF138">
    <property type="entry name" value="PROGESTIN AND ADIPOQ RECEPTOR FAMILY MEMBER 4"/>
    <property type="match status" value="1"/>
</dbReference>
<organism evidence="8 9">
    <name type="scientific">Artemia franciscana</name>
    <name type="common">Brine shrimp</name>
    <name type="synonym">Artemia sanfranciscana</name>
    <dbReference type="NCBI Taxonomy" id="6661"/>
    <lineage>
        <taxon>Eukaryota</taxon>
        <taxon>Metazoa</taxon>
        <taxon>Ecdysozoa</taxon>
        <taxon>Arthropoda</taxon>
        <taxon>Crustacea</taxon>
        <taxon>Branchiopoda</taxon>
        <taxon>Anostraca</taxon>
        <taxon>Artemiidae</taxon>
        <taxon>Artemia</taxon>
    </lineage>
</organism>
<evidence type="ECO:0000313" key="8">
    <source>
        <dbReference type="EMBL" id="KAK2703860.1"/>
    </source>
</evidence>
<name>A0AA88L175_ARTSF</name>
<feature type="binding site" evidence="6">
    <location>
        <position position="130"/>
    </location>
    <ligand>
        <name>Zn(2+)</name>
        <dbReference type="ChEBI" id="CHEBI:29105"/>
    </ligand>
</feature>
<feature type="transmembrane region" description="Helical" evidence="7">
    <location>
        <begin position="250"/>
        <end position="269"/>
    </location>
</feature>
<feature type="transmembrane region" description="Helical" evidence="7">
    <location>
        <begin position="205"/>
        <end position="225"/>
    </location>
</feature>
<dbReference type="EMBL" id="JAVRJZ010000067">
    <property type="protein sequence ID" value="KAK2703860.1"/>
    <property type="molecule type" value="Genomic_DNA"/>
</dbReference>
<dbReference type="PANTHER" id="PTHR20855">
    <property type="entry name" value="ADIPOR/PROGESTIN RECEPTOR-RELATED"/>
    <property type="match status" value="1"/>
</dbReference>
<evidence type="ECO:0000256" key="1">
    <source>
        <dbReference type="ARBA" id="ARBA00004141"/>
    </source>
</evidence>
<keyword evidence="6" id="KW-0862">Zinc</keyword>
<feature type="transmembrane region" description="Helical" evidence="7">
    <location>
        <begin position="152"/>
        <end position="170"/>
    </location>
</feature>
<dbReference type="GO" id="GO:0038023">
    <property type="term" value="F:signaling receptor activity"/>
    <property type="evidence" value="ECO:0007669"/>
    <property type="project" value="TreeGrafter"/>
</dbReference>
<feature type="binding site" evidence="6">
    <location>
        <position position="319"/>
    </location>
    <ligand>
        <name>Zn(2+)</name>
        <dbReference type="ChEBI" id="CHEBI:29105"/>
    </ligand>
</feature>
<evidence type="ECO:0000256" key="5">
    <source>
        <dbReference type="ARBA" id="ARBA00023136"/>
    </source>
</evidence>
<keyword evidence="4 7" id="KW-1133">Transmembrane helix</keyword>